<dbReference type="OrthoDB" id="410478at2759"/>
<evidence type="ECO:0000259" key="1">
    <source>
        <dbReference type="Pfam" id="PF25273"/>
    </source>
</evidence>
<proteinExistence type="predicted"/>
<dbReference type="Pfam" id="PF25273">
    <property type="entry name" value="DUF7869"/>
    <property type="match status" value="1"/>
</dbReference>
<accession>A0A6S7KDN9</accession>
<dbReference type="PANTHER" id="PTHR33153">
    <property type="entry name" value="MYND-TYPE DOMAIN-CONTAINING PROTEIN"/>
    <property type="match status" value="1"/>
</dbReference>
<name>A0A6S7KDN9_PARCT</name>
<evidence type="ECO:0000313" key="3">
    <source>
        <dbReference type="Proteomes" id="UP001152795"/>
    </source>
</evidence>
<protein>
    <submittedName>
        <fullName evidence="2">Uncharacterized protein LOC110239148</fullName>
    </submittedName>
</protein>
<reference evidence="2" key="1">
    <citation type="submission" date="2020-04" db="EMBL/GenBank/DDBJ databases">
        <authorList>
            <person name="Alioto T."/>
            <person name="Alioto T."/>
            <person name="Gomez Garrido J."/>
        </authorList>
    </citation>
    <scope>NUCLEOTIDE SEQUENCE</scope>
    <source>
        <strain evidence="2">A484AB</strain>
    </source>
</reference>
<feature type="domain" description="DUF7869" evidence="1">
    <location>
        <begin position="75"/>
        <end position="259"/>
    </location>
</feature>
<evidence type="ECO:0000313" key="2">
    <source>
        <dbReference type="EMBL" id="CAB4041291.1"/>
    </source>
</evidence>
<comment type="caution">
    <text evidence="2">The sequence shown here is derived from an EMBL/GenBank/DDBJ whole genome shotgun (WGS) entry which is preliminary data.</text>
</comment>
<dbReference type="AlphaFoldDB" id="A0A6S7KDN9"/>
<keyword evidence="3" id="KW-1185">Reference proteome</keyword>
<gene>
    <name evidence="2" type="ORF">PACLA_8A000710</name>
</gene>
<dbReference type="PANTHER" id="PTHR33153:SF3">
    <property type="entry name" value="TRAFFICKING PROTEIN PARTICLE COMPLEX SUBUNIT 11 DOMAIN-CONTAINING PROTEIN"/>
    <property type="match status" value="1"/>
</dbReference>
<dbReference type="EMBL" id="CACRXK020028092">
    <property type="protein sequence ID" value="CAB4041291.1"/>
    <property type="molecule type" value="Genomic_DNA"/>
</dbReference>
<dbReference type="InterPro" id="IPR057191">
    <property type="entry name" value="DUF7869"/>
</dbReference>
<organism evidence="2 3">
    <name type="scientific">Paramuricea clavata</name>
    <name type="common">Red gorgonian</name>
    <name type="synonym">Violescent sea-whip</name>
    <dbReference type="NCBI Taxonomy" id="317549"/>
    <lineage>
        <taxon>Eukaryota</taxon>
        <taxon>Metazoa</taxon>
        <taxon>Cnidaria</taxon>
        <taxon>Anthozoa</taxon>
        <taxon>Octocorallia</taxon>
        <taxon>Malacalcyonacea</taxon>
        <taxon>Plexauridae</taxon>
        <taxon>Paramuricea</taxon>
    </lineage>
</organism>
<sequence>MKTTEKDKRAKWLEQKKRHIDQQREERKKYYAHIKKSVSKPHKYLSLIIDGMDQGKSHLPHFVQKSKVEKGNTGFFPTHITGVIAHGQDLKMCFIDQLKWPADANVTINILVTVLKFIKDKFGLSPPILYLQMDNCFRDCKNLYIFGFCAYLVKIGVFKKIRLSYLMVGHTHEDVDEMFSRISAALSKRSATTIPALHTVIHNAFTPEPITADLNNLLDIKSWLSPHIKGLKNHSWPHAFRFVKGKDGNVEMTYRNWSTSGKKVWMPKKAPLKILKKEPKGTPPVLQPEYRKCPTVADLTRGLEQTKARFRPDEVDWWNKYIEQEEVERQRWVTLSKEGKRYVSDCPVISHKYVEVKEVQEDDEESKKRIEEIEKLLEKTNNFPEVSILDDITKFECLR</sequence>
<dbReference type="Proteomes" id="UP001152795">
    <property type="component" value="Unassembled WGS sequence"/>
</dbReference>